<name>A0ABU7AGF9_9TELE</name>
<keyword evidence="2" id="KW-1185">Reference proteome</keyword>
<evidence type="ECO:0000313" key="2">
    <source>
        <dbReference type="Proteomes" id="UP001345963"/>
    </source>
</evidence>
<accession>A0ABU7AGF9</accession>
<protein>
    <submittedName>
        <fullName evidence="1">Uncharacterized protein</fullName>
    </submittedName>
</protein>
<evidence type="ECO:0000313" key="1">
    <source>
        <dbReference type="EMBL" id="MED6237102.1"/>
    </source>
</evidence>
<sequence>MKGDRSIFGLPAFVTQSVRQLAELLPHGCSHNIPENYIHSVPVGQRSAWENSAACRRNRSSIRRKTSLCSDIPRQTTCSWMFLNFSLDVISTFDLLSGLWFLLPCQCDVYIANWK</sequence>
<gene>
    <name evidence="1" type="ORF">ATANTOWER_018976</name>
</gene>
<dbReference type="Proteomes" id="UP001345963">
    <property type="component" value="Unassembled WGS sequence"/>
</dbReference>
<dbReference type="EMBL" id="JAHUTI010013794">
    <property type="protein sequence ID" value="MED6237102.1"/>
    <property type="molecule type" value="Genomic_DNA"/>
</dbReference>
<comment type="caution">
    <text evidence="1">The sequence shown here is derived from an EMBL/GenBank/DDBJ whole genome shotgun (WGS) entry which is preliminary data.</text>
</comment>
<organism evidence="1 2">
    <name type="scientific">Ataeniobius toweri</name>
    <dbReference type="NCBI Taxonomy" id="208326"/>
    <lineage>
        <taxon>Eukaryota</taxon>
        <taxon>Metazoa</taxon>
        <taxon>Chordata</taxon>
        <taxon>Craniata</taxon>
        <taxon>Vertebrata</taxon>
        <taxon>Euteleostomi</taxon>
        <taxon>Actinopterygii</taxon>
        <taxon>Neopterygii</taxon>
        <taxon>Teleostei</taxon>
        <taxon>Neoteleostei</taxon>
        <taxon>Acanthomorphata</taxon>
        <taxon>Ovalentaria</taxon>
        <taxon>Atherinomorphae</taxon>
        <taxon>Cyprinodontiformes</taxon>
        <taxon>Goodeidae</taxon>
        <taxon>Ataeniobius</taxon>
    </lineage>
</organism>
<proteinExistence type="predicted"/>
<reference evidence="1 2" key="1">
    <citation type="submission" date="2021-07" db="EMBL/GenBank/DDBJ databases">
        <authorList>
            <person name="Palmer J.M."/>
        </authorList>
    </citation>
    <scope>NUCLEOTIDE SEQUENCE [LARGE SCALE GENOMIC DNA]</scope>
    <source>
        <strain evidence="1 2">AT_MEX2019</strain>
        <tissue evidence="1">Muscle</tissue>
    </source>
</reference>